<name>A0A6C0BGL8_9ZZZZ</name>
<dbReference type="EMBL" id="MN739162">
    <property type="protein sequence ID" value="QHS91477.1"/>
    <property type="molecule type" value="Genomic_DNA"/>
</dbReference>
<protein>
    <submittedName>
        <fullName evidence="1">Uncharacterized protein</fullName>
    </submittedName>
</protein>
<evidence type="ECO:0000313" key="1">
    <source>
        <dbReference type="EMBL" id="QHS91477.1"/>
    </source>
</evidence>
<organism evidence="1">
    <name type="scientific">viral metagenome</name>
    <dbReference type="NCBI Taxonomy" id="1070528"/>
    <lineage>
        <taxon>unclassified sequences</taxon>
        <taxon>metagenomes</taxon>
        <taxon>organismal metagenomes</taxon>
    </lineage>
</organism>
<accession>A0A6C0BGL8</accession>
<proteinExistence type="predicted"/>
<reference evidence="1" key="1">
    <citation type="journal article" date="2020" name="Nature">
        <title>Giant virus diversity and host interactions through global metagenomics.</title>
        <authorList>
            <person name="Schulz F."/>
            <person name="Roux S."/>
            <person name="Paez-Espino D."/>
            <person name="Jungbluth S."/>
            <person name="Walsh D.A."/>
            <person name="Denef V.J."/>
            <person name="McMahon K.D."/>
            <person name="Konstantinidis K.T."/>
            <person name="Eloe-Fadrosh E.A."/>
            <person name="Kyrpides N.C."/>
            <person name="Woyke T."/>
        </authorList>
    </citation>
    <scope>NUCLEOTIDE SEQUENCE</scope>
    <source>
        <strain evidence="1">GVMAG-M-3300013006-15</strain>
    </source>
</reference>
<sequence length="70" mass="8141">MLVTLYQVNKPVISFNASPFDTVKSMLENINKYRGPENQILDIYLDAERKKKAVTTSWLLLNTIFYVEKS</sequence>
<dbReference type="AlphaFoldDB" id="A0A6C0BGL8"/>